<accession>R4YNH2</accession>
<dbReference type="EMBL" id="FO203512">
    <property type="protein sequence ID" value="CCK76611.1"/>
    <property type="molecule type" value="Genomic_DNA"/>
</dbReference>
<dbReference type="PANTHER" id="PTHR34219">
    <property type="entry name" value="IRON-REGULATED INNER MEMBRANE PROTEIN-RELATED"/>
    <property type="match status" value="1"/>
</dbReference>
<dbReference type="InterPro" id="IPR005625">
    <property type="entry name" value="PepSY-ass_TM"/>
</dbReference>
<dbReference type="PANTHER" id="PTHR34219:SF4">
    <property type="entry name" value="PEPSY DOMAIN-CONTAINING PROTEIN"/>
    <property type="match status" value="1"/>
</dbReference>
<sequence>MKQHTHKRLYDTHSWVGIISGILLFIVTFSGIPALFEHELGYWQYPAFGEIAEERSFDLERTIATANDIGFQYDKLTIQLPDEINNHIMLSHFSDESEFYTLYLKTGSYEEVESSPSALGQILTHLHTDLYLPRPFGRYLVGLAGMAMLLAIIAGIFIHVKWRKEFVMLRPKRSWRLLLTDQHKLLGLWSLPFTLILAFTGTILGLLGIISPILALAAFDGDVQKATDTILGPRAEITGEPAPIYSLNELWIKARSDLADKEIKLIEIEGAGDKGGLIKFSAHHQKHLSNIETVTYSTATGETIHEGSFIGKGPFHRIFAAVTPLHYVLFGSVWLKICYALAALGACGLIVTGNMLWLERRGHGMEHLLSKLTLGICGGLVVATCALFPVSQLLYVFKLGEEHHHFEEWILWSTWGITLFTPFLWKNGFQLSHWMLRISAALLLSTLVVDGLVNGRWLWLTSGWNFYIQAGIIFFALLLVYLDIKMPDEKKEKVTNRKTATQATHI</sequence>
<keyword evidence="1" id="KW-0812">Transmembrane</keyword>
<evidence type="ECO:0000313" key="3">
    <source>
        <dbReference type="Proteomes" id="UP000032749"/>
    </source>
</evidence>
<evidence type="ECO:0000313" key="2">
    <source>
        <dbReference type="EMBL" id="CCK76611.1"/>
    </source>
</evidence>
<feature type="transmembrane region" description="Helical" evidence="1">
    <location>
        <begin position="186"/>
        <end position="219"/>
    </location>
</feature>
<keyword evidence="1" id="KW-0472">Membrane</keyword>
<reference evidence="2 3" key="1">
    <citation type="journal article" date="2013" name="Nat. Commun.">
        <title>Genome sequence and functional genomic analysis of the oil-degrading bacterium Oleispira antarctica.</title>
        <authorList>
            <person name="Kube M."/>
            <person name="Chernikova T.N."/>
            <person name="Al-Ramahi Y."/>
            <person name="Beloqui A."/>
            <person name="Lopez-Cortez N."/>
            <person name="Guazzaroni M.E."/>
            <person name="Heipieper H.J."/>
            <person name="Klages S."/>
            <person name="Kotsyurbenko O.R."/>
            <person name="Langer I."/>
            <person name="Nechitaylo T.Y."/>
            <person name="Lunsdorf H."/>
            <person name="Fernandez M."/>
            <person name="Juarez S."/>
            <person name="Ciordia S."/>
            <person name="Singer A."/>
            <person name="Kagan O."/>
            <person name="Egorova O."/>
            <person name="Petit P.A."/>
            <person name="Stogios P."/>
            <person name="Kim Y."/>
            <person name="Tchigvintsev A."/>
            <person name="Flick R."/>
            <person name="Denaro R."/>
            <person name="Genovese M."/>
            <person name="Albar J.P."/>
            <person name="Reva O.N."/>
            <person name="Martinez-Gomariz M."/>
            <person name="Tran H."/>
            <person name="Ferrer M."/>
            <person name="Savchenko A."/>
            <person name="Yakunin A.F."/>
            <person name="Yakimov M.M."/>
            <person name="Golyshina O.V."/>
            <person name="Reinhardt R."/>
            <person name="Golyshin P.N."/>
        </authorList>
    </citation>
    <scope>NUCLEOTIDE SEQUENCE [LARGE SCALE GENOMIC DNA]</scope>
</reference>
<feature type="transmembrane region" description="Helical" evidence="1">
    <location>
        <begin position="12"/>
        <end position="36"/>
    </location>
</feature>
<dbReference type="Pfam" id="PF03929">
    <property type="entry name" value="PepSY_TM"/>
    <property type="match status" value="1"/>
</dbReference>
<feature type="transmembrane region" description="Helical" evidence="1">
    <location>
        <begin position="333"/>
        <end position="351"/>
    </location>
</feature>
<feature type="transmembrane region" description="Helical" evidence="1">
    <location>
        <begin position="372"/>
        <end position="397"/>
    </location>
</feature>
<feature type="transmembrane region" description="Helical" evidence="1">
    <location>
        <begin position="409"/>
        <end position="425"/>
    </location>
</feature>
<feature type="transmembrane region" description="Helical" evidence="1">
    <location>
        <begin position="434"/>
        <end position="454"/>
    </location>
</feature>
<feature type="transmembrane region" description="Helical" evidence="1">
    <location>
        <begin position="139"/>
        <end position="160"/>
    </location>
</feature>
<organism evidence="2 3">
    <name type="scientific">Oleispira antarctica RB-8</name>
    <dbReference type="NCBI Taxonomy" id="698738"/>
    <lineage>
        <taxon>Bacteria</taxon>
        <taxon>Pseudomonadati</taxon>
        <taxon>Pseudomonadota</taxon>
        <taxon>Gammaproteobacteria</taxon>
        <taxon>Oceanospirillales</taxon>
        <taxon>Oceanospirillaceae</taxon>
        <taxon>Oleispira</taxon>
    </lineage>
</organism>
<evidence type="ECO:0000256" key="1">
    <source>
        <dbReference type="SAM" id="Phobius"/>
    </source>
</evidence>
<gene>
    <name evidence="2" type="ORF">OLEAN_C24350</name>
</gene>
<dbReference type="Proteomes" id="UP000032749">
    <property type="component" value="Chromosome"/>
</dbReference>
<dbReference type="STRING" id="698738.OLEAN_C24350"/>
<proteinExistence type="predicted"/>
<dbReference type="KEGG" id="oai:OLEAN_C24350"/>
<dbReference type="HOGENOM" id="CLU_025664_1_0_6"/>
<keyword evidence="1" id="KW-1133">Transmembrane helix</keyword>
<keyword evidence="3" id="KW-1185">Reference proteome</keyword>
<protein>
    <submittedName>
        <fullName evidence="2">PepSY-associated TM helix</fullName>
    </submittedName>
</protein>
<feature type="transmembrane region" description="Helical" evidence="1">
    <location>
        <begin position="466"/>
        <end position="484"/>
    </location>
</feature>
<dbReference type="OrthoDB" id="9791166at2"/>
<name>R4YNH2_OLEAN</name>
<dbReference type="AlphaFoldDB" id="R4YNH2"/>